<dbReference type="CDD" id="cd18008">
    <property type="entry name" value="DEXDc_SHPRH-like"/>
    <property type="match status" value="1"/>
</dbReference>
<dbReference type="PANTHER" id="PTHR45626">
    <property type="entry name" value="TRANSCRIPTION TERMINATION FACTOR 2-RELATED"/>
    <property type="match status" value="1"/>
</dbReference>
<feature type="compositionally biased region" description="Basic residues" evidence="4">
    <location>
        <begin position="784"/>
        <end position="795"/>
    </location>
</feature>
<dbReference type="GeneID" id="81595688"/>
<dbReference type="PROSITE" id="PS51192">
    <property type="entry name" value="HELICASE_ATP_BIND_1"/>
    <property type="match status" value="1"/>
</dbReference>
<dbReference type="GO" id="GO:0005524">
    <property type="term" value="F:ATP binding"/>
    <property type="evidence" value="ECO:0007669"/>
    <property type="project" value="UniProtKB-KW"/>
</dbReference>
<feature type="domain" description="Helicase C-terminal" evidence="6">
    <location>
        <begin position="915"/>
        <end position="1076"/>
    </location>
</feature>
<feature type="compositionally biased region" description="Low complexity" evidence="4">
    <location>
        <begin position="39"/>
        <end position="57"/>
    </location>
</feature>
<dbReference type="InterPro" id="IPR001650">
    <property type="entry name" value="Helicase_C-like"/>
</dbReference>
<feature type="compositionally biased region" description="Basic and acidic residues" evidence="4">
    <location>
        <begin position="1135"/>
        <end position="1146"/>
    </location>
</feature>
<dbReference type="GO" id="GO:0016787">
    <property type="term" value="F:hydrolase activity"/>
    <property type="evidence" value="ECO:0007669"/>
    <property type="project" value="UniProtKB-KW"/>
</dbReference>
<evidence type="ECO:0000313" key="7">
    <source>
        <dbReference type="EMBL" id="KAJ5460510.1"/>
    </source>
</evidence>
<dbReference type="GO" id="GO:0005634">
    <property type="term" value="C:nucleus"/>
    <property type="evidence" value="ECO:0007669"/>
    <property type="project" value="TreeGrafter"/>
</dbReference>
<feature type="region of interest" description="Disordered" evidence="4">
    <location>
        <begin position="783"/>
        <end position="912"/>
    </location>
</feature>
<evidence type="ECO:0000256" key="1">
    <source>
        <dbReference type="ARBA" id="ARBA00022741"/>
    </source>
</evidence>
<dbReference type="InterPro" id="IPR038718">
    <property type="entry name" value="SNF2-like_sf"/>
</dbReference>
<feature type="compositionally biased region" description="Acidic residues" evidence="4">
    <location>
        <begin position="845"/>
        <end position="870"/>
    </location>
</feature>
<feature type="region of interest" description="Disordered" evidence="4">
    <location>
        <begin position="224"/>
        <end position="347"/>
    </location>
</feature>
<dbReference type="FunFam" id="3.40.50.10810:FF:000053">
    <property type="entry name" value="SNF2 family helicase/ATPase, putative"/>
    <property type="match status" value="1"/>
</dbReference>
<feature type="compositionally biased region" description="Low complexity" evidence="4">
    <location>
        <begin position="81"/>
        <end position="90"/>
    </location>
</feature>
<dbReference type="SMART" id="SM00487">
    <property type="entry name" value="DEXDc"/>
    <property type="match status" value="1"/>
</dbReference>
<accession>A0AAD6G6E5</accession>
<dbReference type="EMBL" id="JAPVEA010000002">
    <property type="protein sequence ID" value="KAJ5460510.1"/>
    <property type="molecule type" value="Genomic_DNA"/>
</dbReference>
<dbReference type="Gene3D" id="3.40.50.300">
    <property type="entry name" value="P-loop containing nucleotide triphosphate hydrolases"/>
    <property type="match status" value="1"/>
</dbReference>
<comment type="caution">
    <text evidence="7">The sequence shown here is derived from an EMBL/GenBank/DDBJ whole genome shotgun (WGS) entry which is preliminary data.</text>
</comment>
<dbReference type="GO" id="GO:0008094">
    <property type="term" value="F:ATP-dependent activity, acting on DNA"/>
    <property type="evidence" value="ECO:0007669"/>
    <property type="project" value="TreeGrafter"/>
</dbReference>
<protein>
    <recommendedName>
        <fullName evidence="9">SNF2 family helicase/ATPase</fullName>
    </recommendedName>
</protein>
<dbReference type="InterPro" id="IPR049730">
    <property type="entry name" value="SNF2/RAD54-like_C"/>
</dbReference>
<dbReference type="CDD" id="cd18793">
    <property type="entry name" value="SF2_C_SNF"/>
    <property type="match status" value="1"/>
</dbReference>
<gene>
    <name evidence="7" type="ORF">N7458_002062</name>
</gene>
<evidence type="ECO:0008006" key="9">
    <source>
        <dbReference type="Google" id="ProtNLM"/>
    </source>
</evidence>
<dbReference type="SMART" id="SM00490">
    <property type="entry name" value="HELICc"/>
    <property type="match status" value="1"/>
</dbReference>
<organism evidence="7 8">
    <name type="scientific">Penicillium daleae</name>
    <dbReference type="NCBI Taxonomy" id="63821"/>
    <lineage>
        <taxon>Eukaryota</taxon>
        <taxon>Fungi</taxon>
        <taxon>Dikarya</taxon>
        <taxon>Ascomycota</taxon>
        <taxon>Pezizomycotina</taxon>
        <taxon>Eurotiomycetes</taxon>
        <taxon>Eurotiomycetidae</taxon>
        <taxon>Eurotiales</taxon>
        <taxon>Aspergillaceae</taxon>
        <taxon>Penicillium</taxon>
    </lineage>
</organism>
<feature type="compositionally biased region" description="Basic and acidic residues" evidence="4">
    <location>
        <begin position="410"/>
        <end position="421"/>
    </location>
</feature>
<feature type="compositionally biased region" description="Acidic residues" evidence="4">
    <location>
        <begin position="816"/>
        <end position="826"/>
    </location>
</feature>
<evidence type="ECO:0000259" key="5">
    <source>
        <dbReference type="PROSITE" id="PS51192"/>
    </source>
</evidence>
<keyword evidence="2" id="KW-0378">Hydrolase</keyword>
<feature type="domain" description="Helicase ATP-binding" evidence="5">
    <location>
        <begin position="374"/>
        <end position="570"/>
    </location>
</feature>
<dbReference type="PANTHER" id="PTHR45626:SF14">
    <property type="entry name" value="ATP-DEPENDENT DNA HELICASE (EUROFUNG)"/>
    <property type="match status" value="1"/>
</dbReference>
<name>A0AAD6G6E5_9EURO</name>
<feature type="compositionally biased region" description="Basic and acidic residues" evidence="4">
    <location>
        <begin position="71"/>
        <end position="80"/>
    </location>
</feature>
<keyword evidence="8" id="KW-1185">Reference proteome</keyword>
<evidence type="ECO:0000313" key="8">
    <source>
        <dbReference type="Proteomes" id="UP001213681"/>
    </source>
</evidence>
<feature type="compositionally biased region" description="Acidic residues" evidence="4">
    <location>
        <begin position="885"/>
        <end position="908"/>
    </location>
</feature>
<dbReference type="Proteomes" id="UP001213681">
    <property type="component" value="Unassembled WGS sequence"/>
</dbReference>
<dbReference type="SUPFAM" id="SSF52540">
    <property type="entry name" value="P-loop containing nucleoside triphosphate hydrolases"/>
    <property type="match status" value="2"/>
</dbReference>
<evidence type="ECO:0000256" key="4">
    <source>
        <dbReference type="SAM" id="MobiDB-lite"/>
    </source>
</evidence>
<dbReference type="AlphaFoldDB" id="A0AAD6G6E5"/>
<feature type="compositionally biased region" description="Basic residues" evidence="4">
    <location>
        <begin position="235"/>
        <end position="250"/>
    </location>
</feature>
<dbReference type="Pfam" id="PF00176">
    <property type="entry name" value="SNF2-rel_dom"/>
    <property type="match status" value="1"/>
</dbReference>
<dbReference type="Pfam" id="PF00271">
    <property type="entry name" value="Helicase_C"/>
    <property type="match status" value="1"/>
</dbReference>
<dbReference type="InterPro" id="IPR014001">
    <property type="entry name" value="Helicase_ATP-bd"/>
</dbReference>
<dbReference type="RefSeq" id="XP_056769552.1">
    <property type="nucleotide sequence ID" value="XM_056905445.1"/>
</dbReference>
<evidence type="ECO:0000256" key="2">
    <source>
        <dbReference type="ARBA" id="ARBA00022801"/>
    </source>
</evidence>
<feature type="region of interest" description="Disordered" evidence="4">
    <location>
        <begin position="1"/>
        <end position="153"/>
    </location>
</feature>
<reference evidence="7" key="2">
    <citation type="journal article" date="2023" name="IMA Fungus">
        <title>Comparative genomic study of the Penicillium genus elucidates a diverse pangenome and 15 lateral gene transfer events.</title>
        <authorList>
            <person name="Petersen C."/>
            <person name="Sorensen T."/>
            <person name="Nielsen M.R."/>
            <person name="Sondergaard T.E."/>
            <person name="Sorensen J.L."/>
            <person name="Fitzpatrick D.A."/>
            <person name="Frisvad J.C."/>
            <person name="Nielsen K.L."/>
        </authorList>
    </citation>
    <scope>NUCLEOTIDE SEQUENCE</scope>
    <source>
        <strain evidence="7">IBT 16125</strain>
    </source>
</reference>
<keyword evidence="3" id="KW-0067">ATP-binding</keyword>
<dbReference type="InterPro" id="IPR000330">
    <property type="entry name" value="SNF2_N"/>
</dbReference>
<dbReference type="InterPro" id="IPR050628">
    <property type="entry name" value="SNF2_RAD54_helicase_TF"/>
</dbReference>
<dbReference type="PROSITE" id="PS51194">
    <property type="entry name" value="HELICASE_CTER"/>
    <property type="match status" value="1"/>
</dbReference>
<feature type="compositionally biased region" description="Acidic residues" evidence="4">
    <location>
        <begin position="320"/>
        <end position="346"/>
    </location>
</feature>
<reference evidence="7" key="1">
    <citation type="submission" date="2022-12" db="EMBL/GenBank/DDBJ databases">
        <authorList>
            <person name="Petersen C."/>
        </authorList>
    </citation>
    <scope>NUCLEOTIDE SEQUENCE</scope>
    <source>
        <strain evidence="7">IBT 16125</strain>
    </source>
</reference>
<feature type="compositionally biased region" description="Low complexity" evidence="4">
    <location>
        <begin position="1110"/>
        <end position="1120"/>
    </location>
</feature>
<feature type="region of interest" description="Disordered" evidence="4">
    <location>
        <begin position="410"/>
        <end position="433"/>
    </location>
</feature>
<dbReference type="InterPro" id="IPR027417">
    <property type="entry name" value="P-loop_NTPase"/>
</dbReference>
<dbReference type="GO" id="GO:0006281">
    <property type="term" value="P:DNA repair"/>
    <property type="evidence" value="ECO:0007669"/>
    <property type="project" value="TreeGrafter"/>
</dbReference>
<evidence type="ECO:0000256" key="3">
    <source>
        <dbReference type="ARBA" id="ARBA00022840"/>
    </source>
</evidence>
<evidence type="ECO:0000259" key="6">
    <source>
        <dbReference type="PROSITE" id="PS51194"/>
    </source>
</evidence>
<sequence length="1146" mass="128196">MARESSAPKEALTPGRPNEQHRPSVSQQPEFGKPSPMGQSQYRPTQPTQSSQPTRSSETNHLFNIPKPNRPRAEHHRDQPRSQPQHPSHQYGQQHYEAPQVQRPGPAVASTPAKRGPFDPFKAVRPSAFNDHRPGYPSGATPIKRPENTDWTTPRAPRALFMSKGAAPKPSNGSKNLQAFIDLTKDDSGSFKNQMVSTSFGEMDVYGYVDSEKATENIKALLEGAFEDEEDQSHQKSKSKKKGKKKKKQPQPKMGEQGDSIKAAKKAEVDDLDDLAAQLEGVTVNDPKPVEPAGVSNKIVSEDKSEADEDKSLAAKQEEDHAEVDENEDEEDEEDDEDDEEDDDGSVEGLKVTLLPHQIEGVKWMCDKETGQRTTKGIFPKGGILADDMGLGKTVQAIALMLRNRKPINEHSENIDKSEKKDDDEEAPPTSKLSKSTLVVAPLALIKQWESEIDDKVEKAHKLRVCLYHGANRAKTSKDLHTYDVVITTYGTLTSESGTAAADKAKKSGVFANYWYRIILDEAHTIKNRNAKATQAACVLDAKYRWCLTGTPMQNNLDELQSLIKFLRIKPFNDLATWRDQISRPLANGRGGLAIQRLQVYLKAFMKRRTKDVLKENDKPKLGESVLDADGNEKKSSNGFKIVEREVIRVDADFMEGELNFYNRLEARTENRLEEMMGGSKVDYAGALTLLLRLRQACNHPDLVKSDLAVDKDVLLQNGNSGSQSSQSKSNNDLDDVADLFGALSVVTKKCDVCQRDLNQADTTKGVTRCSDCEADLNTDFMKKDKKKKHKSKKAHKEEKPAAPTRSRKNRRVIVDSDDEDEDDAEWIVPEGQRKMPNFCKAGGLDDEDAEGGGEWIGSDDSEPDEDEIDSPSGKHRARPIVLDSSEEESESESETEEDIYENPEGENGELPSTKIRHLMKLLHKESGDYKFIVFSVFTSMLDKVEPFLKRANIGFARYDGQMRNDLREASLNKLRNNSGTRVLLCSLRAGALGLNLTAASRVVILEPFWNPFVEEQAIDRVHRLNQTIDVKIYRMIIKGTVEERIVDLQDRKRELANMTIEGKSAAGKLTMRDMMALFGRDAEHKFQDKQGTLDFKQPTRLLSSGEDLGSGPSSQSSARSDSRDRSRPQPSNRPRPEDSVYGRRW</sequence>
<dbReference type="Gene3D" id="3.40.50.10810">
    <property type="entry name" value="Tandem AAA-ATPase domain"/>
    <property type="match status" value="1"/>
</dbReference>
<feature type="region of interest" description="Disordered" evidence="4">
    <location>
        <begin position="1090"/>
        <end position="1146"/>
    </location>
</feature>
<keyword evidence="1" id="KW-0547">Nucleotide-binding</keyword>
<feature type="compositionally biased region" description="Basic and acidic residues" evidence="4">
    <location>
        <begin position="300"/>
        <end position="319"/>
    </location>
</feature>
<proteinExistence type="predicted"/>